<dbReference type="InterPro" id="IPR051264">
    <property type="entry name" value="FAD-oxidored/transferase_4"/>
</dbReference>
<dbReference type="EMBL" id="UOEK01000083">
    <property type="protein sequence ID" value="VAV95810.1"/>
    <property type="molecule type" value="Genomic_DNA"/>
</dbReference>
<dbReference type="InterPro" id="IPR016169">
    <property type="entry name" value="FAD-bd_PCMH_sub2"/>
</dbReference>
<evidence type="ECO:0000313" key="6">
    <source>
        <dbReference type="EMBL" id="VAV95810.1"/>
    </source>
</evidence>
<dbReference type="InterPro" id="IPR004113">
    <property type="entry name" value="FAD-bd_oxidored_4_C"/>
</dbReference>
<dbReference type="GO" id="GO:0022904">
    <property type="term" value="P:respiratory electron transport chain"/>
    <property type="evidence" value="ECO:0007669"/>
    <property type="project" value="TreeGrafter"/>
</dbReference>
<dbReference type="GO" id="GO:0071949">
    <property type="term" value="F:FAD binding"/>
    <property type="evidence" value="ECO:0007669"/>
    <property type="project" value="InterPro"/>
</dbReference>
<dbReference type="Gene3D" id="3.30.43.10">
    <property type="entry name" value="Uridine Diphospho-n-acetylenolpyruvylglucosamine Reductase, domain 2"/>
    <property type="match status" value="1"/>
</dbReference>
<dbReference type="PANTHER" id="PTHR43716:SF2">
    <property type="entry name" value="BLL6224 PROTEIN"/>
    <property type="match status" value="1"/>
</dbReference>
<comment type="similarity">
    <text evidence="2">Belongs to the FAD-binding oxidoreductase/transferase type 4 family.</text>
</comment>
<dbReference type="Pfam" id="PF01565">
    <property type="entry name" value="FAD_binding_4"/>
    <property type="match status" value="1"/>
</dbReference>
<dbReference type="Gene3D" id="3.30.70.2190">
    <property type="match status" value="1"/>
</dbReference>
<dbReference type="InterPro" id="IPR016171">
    <property type="entry name" value="Vanillyl_alc_oxidase_C-sub2"/>
</dbReference>
<dbReference type="InterPro" id="IPR036318">
    <property type="entry name" value="FAD-bd_PCMH-like_sf"/>
</dbReference>
<dbReference type="FunFam" id="1.10.45.10:FF:000001">
    <property type="entry name" value="D-lactate dehydrogenase mitochondrial"/>
    <property type="match status" value="1"/>
</dbReference>
<feature type="domain" description="FAD-binding PCMH-type" evidence="5">
    <location>
        <begin position="34"/>
        <end position="214"/>
    </location>
</feature>
<keyword evidence="4" id="KW-0274">FAD</keyword>
<protein>
    <submittedName>
        <fullName evidence="6">D-2-hydroxyglutarate dehydrogenase</fullName>
        <ecNumber evidence="6">1.1.99.2</ecNumber>
    </submittedName>
</protein>
<organism evidence="6">
    <name type="scientific">hydrothermal vent metagenome</name>
    <dbReference type="NCBI Taxonomy" id="652676"/>
    <lineage>
        <taxon>unclassified sequences</taxon>
        <taxon>metagenomes</taxon>
        <taxon>ecological metagenomes</taxon>
    </lineage>
</organism>
<dbReference type="Gene3D" id="3.30.465.10">
    <property type="match status" value="1"/>
</dbReference>
<dbReference type="InterPro" id="IPR016167">
    <property type="entry name" value="FAD-bd_PCMH_sub1"/>
</dbReference>
<gene>
    <name evidence="6" type="ORF">MNBD_ACTINO02-398</name>
</gene>
<evidence type="ECO:0000256" key="4">
    <source>
        <dbReference type="ARBA" id="ARBA00022827"/>
    </source>
</evidence>
<dbReference type="SUPFAM" id="SSF56176">
    <property type="entry name" value="FAD-binding/transporter-associated domain-like"/>
    <property type="match status" value="1"/>
</dbReference>
<dbReference type="SUPFAM" id="SSF55103">
    <property type="entry name" value="FAD-linked oxidases, C-terminal domain"/>
    <property type="match status" value="1"/>
</dbReference>
<dbReference type="PANTHER" id="PTHR43716">
    <property type="entry name" value="D-2-HYDROXYGLUTARATE DEHYDROGENASE, MITOCHONDRIAL"/>
    <property type="match status" value="1"/>
</dbReference>
<dbReference type="InterPro" id="IPR016166">
    <property type="entry name" value="FAD-bd_PCMH"/>
</dbReference>
<accession>A0A3B0RR05</accession>
<dbReference type="PROSITE" id="PS51387">
    <property type="entry name" value="FAD_PCMH"/>
    <property type="match status" value="1"/>
</dbReference>
<evidence type="ECO:0000259" key="5">
    <source>
        <dbReference type="PROSITE" id="PS51387"/>
    </source>
</evidence>
<dbReference type="AlphaFoldDB" id="A0A3B0RR05"/>
<dbReference type="InterPro" id="IPR016164">
    <property type="entry name" value="FAD-linked_Oxase-like_C"/>
</dbReference>
<sequence length="477" mass="50956">MPSNALLVTLGGIGDGPLPVADNEQYAADATKNYHGVPLAVMRPRTTSELVEIVRSCAAADHSIVPRGGNSGLVGGAVPVDDEQSVVVSLEKMRTVRDIDLVSNTVTVEAGYLLVELQELASNNNRLFPLRHAGLSSQVGGNLSTNAGGTNVIRYGMARNLVLGLEVVLANGTVWNGLNRLPKDNTGYDLKQLFLGAEGTLGIITAAKLRLFPAPKLQRTAWIGVASCAAAVDLLMRCRTELDEFLSTFELMNRNAVERYLNGRRAPLAGSHEWHILVVMTATSDRIPLEETLLDVLAQANADGVVEDAVIAADDQQERTLWEIREGIPAALIEDPTCIKGDTGVAVGAVAEFVTVTDAGVRALLPDAEIVAFGHVGDGNIHYNVVRPDSMEPQEFAGYGSDIMRVIETTALDLGGTISAEHGLGQKKMRRVADVVAAEELDLMRLIKGALDPLGIMNPDKLVDMRVPQANAVPIQE</sequence>
<evidence type="ECO:0000256" key="3">
    <source>
        <dbReference type="ARBA" id="ARBA00022630"/>
    </source>
</evidence>
<dbReference type="InterPro" id="IPR006094">
    <property type="entry name" value="Oxid_FAD_bind_N"/>
</dbReference>
<evidence type="ECO:0000256" key="1">
    <source>
        <dbReference type="ARBA" id="ARBA00001974"/>
    </source>
</evidence>
<reference evidence="6" key="1">
    <citation type="submission" date="2018-06" db="EMBL/GenBank/DDBJ databases">
        <authorList>
            <person name="Zhirakovskaya E."/>
        </authorList>
    </citation>
    <scope>NUCLEOTIDE SEQUENCE</scope>
</reference>
<evidence type="ECO:0000256" key="2">
    <source>
        <dbReference type="ARBA" id="ARBA00008000"/>
    </source>
</evidence>
<dbReference type="Gene3D" id="3.30.70.2740">
    <property type="match status" value="1"/>
</dbReference>
<dbReference type="GO" id="GO:0047545">
    <property type="term" value="F:(S)-2-hydroxyglutarate dehydrogenase activity"/>
    <property type="evidence" value="ECO:0007669"/>
    <property type="project" value="UniProtKB-EC"/>
</dbReference>
<keyword evidence="6" id="KW-0560">Oxidoreductase</keyword>
<name>A0A3B0RR05_9ZZZZ</name>
<proteinExistence type="inferred from homology"/>
<comment type="cofactor">
    <cofactor evidence="1">
        <name>FAD</name>
        <dbReference type="ChEBI" id="CHEBI:57692"/>
    </cofactor>
</comment>
<keyword evidence="3" id="KW-0285">Flavoprotein</keyword>
<dbReference type="Pfam" id="PF02913">
    <property type="entry name" value="FAD-oxidase_C"/>
    <property type="match status" value="1"/>
</dbReference>
<dbReference type="Gene3D" id="1.10.45.10">
    <property type="entry name" value="Vanillyl-alcohol Oxidase, Chain A, domain 4"/>
    <property type="match status" value="1"/>
</dbReference>
<dbReference type="EC" id="1.1.99.2" evidence="6"/>